<dbReference type="Proteomes" id="UP000191342">
    <property type="component" value="Unassembled WGS sequence"/>
</dbReference>
<accession>A0A1V6SMC4</accession>
<sequence>MLLLRDGGADNVSPLWSPIGPAIWCPPATTPYRSPRKIYVGERGTSPICR</sequence>
<evidence type="ECO:0000313" key="2">
    <source>
        <dbReference type="Proteomes" id="UP000191342"/>
    </source>
</evidence>
<dbReference type="EMBL" id="MLQL01000035">
    <property type="protein sequence ID" value="OQE14819.1"/>
    <property type="molecule type" value="Genomic_DNA"/>
</dbReference>
<name>A0A1V6SMC4_9EURO</name>
<organism evidence="1 2">
    <name type="scientific">Penicillium flavigenum</name>
    <dbReference type="NCBI Taxonomy" id="254877"/>
    <lineage>
        <taxon>Eukaryota</taxon>
        <taxon>Fungi</taxon>
        <taxon>Dikarya</taxon>
        <taxon>Ascomycota</taxon>
        <taxon>Pezizomycotina</taxon>
        <taxon>Eurotiomycetes</taxon>
        <taxon>Eurotiomycetidae</taxon>
        <taxon>Eurotiales</taxon>
        <taxon>Aspergillaceae</taxon>
        <taxon>Penicillium</taxon>
    </lineage>
</organism>
<keyword evidence="2" id="KW-1185">Reference proteome</keyword>
<dbReference type="AlphaFoldDB" id="A0A1V6SMC4"/>
<protein>
    <submittedName>
        <fullName evidence="1">Uncharacterized protein</fullName>
    </submittedName>
</protein>
<gene>
    <name evidence="1" type="ORF">PENFLA_c035G05155</name>
</gene>
<reference evidence="2" key="1">
    <citation type="journal article" date="2017" name="Nat. Microbiol.">
        <title>Global analysis of biosynthetic gene clusters reveals vast potential of secondary metabolite production in Penicillium species.</title>
        <authorList>
            <person name="Nielsen J.C."/>
            <person name="Grijseels S."/>
            <person name="Prigent S."/>
            <person name="Ji B."/>
            <person name="Dainat J."/>
            <person name="Nielsen K.F."/>
            <person name="Frisvad J.C."/>
            <person name="Workman M."/>
            <person name="Nielsen J."/>
        </authorList>
    </citation>
    <scope>NUCLEOTIDE SEQUENCE [LARGE SCALE GENOMIC DNA]</scope>
    <source>
        <strain evidence="2">IBT 14082</strain>
    </source>
</reference>
<evidence type="ECO:0000313" key="1">
    <source>
        <dbReference type="EMBL" id="OQE14819.1"/>
    </source>
</evidence>
<proteinExistence type="predicted"/>
<comment type="caution">
    <text evidence="1">The sequence shown here is derived from an EMBL/GenBank/DDBJ whole genome shotgun (WGS) entry which is preliminary data.</text>
</comment>